<evidence type="ECO:0000313" key="3">
    <source>
        <dbReference type="Proteomes" id="UP000092993"/>
    </source>
</evidence>
<reference evidence="2 3" key="1">
    <citation type="submission" date="2016-03" db="EMBL/GenBank/DDBJ databases">
        <title>Whole genome sequencing of Grifola frondosa 9006-11.</title>
        <authorList>
            <person name="Min B."/>
            <person name="Park H."/>
            <person name="Kim J.-G."/>
            <person name="Cho H."/>
            <person name="Oh Y.-L."/>
            <person name="Kong W.-S."/>
            <person name="Choi I.-G."/>
        </authorList>
    </citation>
    <scope>NUCLEOTIDE SEQUENCE [LARGE SCALE GENOMIC DNA]</scope>
    <source>
        <strain evidence="2 3">9006-11</strain>
    </source>
</reference>
<comment type="caution">
    <text evidence="2">The sequence shown here is derived from an EMBL/GenBank/DDBJ whole genome shotgun (WGS) entry which is preliminary data.</text>
</comment>
<protein>
    <submittedName>
        <fullName evidence="2">Uncharacterized protein</fullName>
    </submittedName>
</protein>
<gene>
    <name evidence="2" type="ORF">A0H81_03100</name>
</gene>
<dbReference type="Proteomes" id="UP000092993">
    <property type="component" value="Unassembled WGS sequence"/>
</dbReference>
<evidence type="ECO:0000313" key="2">
    <source>
        <dbReference type="EMBL" id="OBZ76448.1"/>
    </source>
</evidence>
<feature type="compositionally biased region" description="Polar residues" evidence="1">
    <location>
        <begin position="75"/>
        <end position="89"/>
    </location>
</feature>
<proteinExistence type="predicted"/>
<dbReference type="AlphaFoldDB" id="A0A1C7MI09"/>
<organism evidence="2 3">
    <name type="scientific">Grifola frondosa</name>
    <name type="common">Maitake</name>
    <name type="synonym">Polyporus frondosus</name>
    <dbReference type="NCBI Taxonomy" id="5627"/>
    <lineage>
        <taxon>Eukaryota</taxon>
        <taxon>Fungi</taxon>
        <taxon>Dikarya</taxon>
        <taxon>Basidiomycota</taxon>
        <taxon>Agaricomycotina</taxon>
        <taxon>Agaricomycetes</taxon>
        <taxon>Polyporales</taxon>
        <taxon>Grifolaceae</taxon>
        <taxon>Grifola</taxon>
    </lineage>
</organism>
<sequence length="110" mass="11674">MNSIEDWDGQVHHARTPSLAAPTPNNTSTPYFKESYKDMQTPFVDATTPALSAQGGNPLAASGGNKSPFDLSQDGYWNQKSATNGACTSRSRDHSAPMVGTTAITRASRA</sequence>
<evidence type="ECO:0000256" key="1">
    <source>
        <dbReference type="SAM" id="MobiDB-lite"/>
    </source>
</evidence>
<feature type="region of interest" description="Disordered" evidence="1">
    <location>
        <begin position="1"/>
        <end position="33"/>
    </location>
</feature>
<name>A0A1C7MI09_GRIFR</name>
<accession>A0A1C7MI09</accession>
<feature type="region of interest" description="Disordered" evidence="1">
    <location>
        <begin position="48"/>
        <end position="110"/>
    </location>
</feature>
<dbReference type="EMBL" id="LUGG01000003">
    <property type="protein sequence ID" value="OBZ76448.1"/>
    <property type="molecule type" value="Genomic_DNA"/>
</dbReference>
<keyword evidence="3" id="KW-1185">Reference proteome</keyword>